<protein>
    <recommendedName>
        <fullName evidence="7">Actin-related protein 2/3 complex subunit</fullName>
    </recommendedName>
</protein>
<evidence type="ECO:0000256" key="5">
    <source>
        <dbReference type="ARBA" id="ARBA00023203"/>
    </source>
</evidence>
<dbReference type="InterPro" id="IPR001680">
    <property type="entry name" value="WD40_rpt"/>
</dbReference>
<dbReference type="Gene3D" id="2.130.10.10">
    <property type="entry name" value="YVTN repeat-like/Quinoprotein amine dehydrogenase"/>
    <property type="match status" value="1"/>
</dbReference>
<evidence type="ECO:0000313" key="9">
    <source>
        <dbReference type="Proteomes" id="UP001165120"/>
    </source>
</evidence>
<evidence type="ECO:0000256" key="4">
    <source>
        <dbReference type="ARBA" id="ARBA00022737"/>
    </source>
</evidence>
<comment type="caution">
    <text evidence="8">The sequence shown here is derived from an EMBL/GenBank/DDBJ whole genome shotgun (WGS) entry which is preliminary data.</text>
</comment>
<proteinExistence type="inferred from homology"/>
<dbReference type="GO" id="GO:0030479">
    <property type="term" value="C:actin cortical patch"/>
    <property type="evidence" value="ECO:0007669"/>
    <property type="project" value="UniProtKB-SubCell"/>
</dbReference>
<evidence type="ECO:0000256" key="1">
    <source>
        <dbReference type="ARBA" id="ARBA00006260"/>
    </source>
</evidence>
<dbReference type="InterPro" id="IPR017383">
    <property type="entry name" value="ARPC1"/>
</dbReference>
<dbReference type="AlphaFoldDB" id="A0A9W6WIT1"/>
<keyword evidence="6 7" id="KW-0206">Cytoskeleton</keyword>
<reference evidence="8" key="1">
    <citation type="submission" date="2023-04" db="EMBL/GenBank/DDBJ databases">
        <title>Candida boidinii NBRC 10035.</title>
        <authorList>
            <person name="Ichikawa N."/>
            <person name="Sato H."/>
            <person name="Tonouchi N."/>
        </authorList>
    </citation>
    <scope>NUCLEOTIDE SEQUENCE</scope>
    <source>
        <strain evidence="8">NBRC 10035</strain>
    </source>
</reference>
<dbReference type="GO" id="GO:0034314">
    <property type="term" value="P:Arp2/3 complex-mediated actin nucleation"/>
    <property type="evidence" value="ECO:0007669"/>
    <property type="project" value="UniProtKB-UniRule"/>
</dbReference>
<comment type="similarity">
    <text evidence="1 7">Belongs to the WD repeat ARPC1 family.</text>
</comment>
<dbReference type="PANTHER" id="PTHR10709:SF2">
    <property type="entry name" value="ACTIN-RELATED PROTEIN 2_3 COMPLEX SUBUNIT"/>
    <property type="match status" value="1"/>
</dbReference>
<dbReference type="SUPFAM" id="SSF50978">
    <property type="entry name" value="WD40 repeat-like"/>
    <property type="match status" value="1"/>
</dbReference>
<evidence type="ECO:0000256" key="6">
    <source>
        <dbReference type="ARBA" id="ARBA00023212"/>
    </source>
</evidence>
<keyword evidence="3" id="KW-0853">WD repeat</keyword>
<dbReference type="Pfam" id="PF00400">
    <property type="entry name" value="WD40"/>
    <property type="match status" value="3"/>
</dbReference>
<accession>A0A9W6WIT1</accession>
<keyword evidence="5 7" id="KW-0009">Actin-binding</keyword>
<keyword evidence="9" id="KW-1185">Reference proteome</keyword>
<dbReference type="GO" id="GO:0051015">
    <property type="term" value="F:actin filament binding"/>
    <property type="evidence" value="ECO:0007669"/>
    <property type="project" value="TreeGrafter"/>
</dbReference>
<comment type="subcellular location">
    <subcellularLocation>
        <location evidence="7">Cytoplasm</location>
        <location evidence="7">Cytoskeleton</location>
        <location evidence="7">Actin patch</location>
    </subcellularLocation>
</comment>
<evidence type="ECO:0000256" key="3">
    <source>
        <dbReference type="ARBA" id="ARBA00022574"/>
    </source>
</evidence>
<dbReference type="InterPro" id="IPR036322">
    <property type="entry name" value="WD40_repeat_dom_sf"/>
</dbReference>
<dbReference type="GO" id="GO:0005885">
    <property type="term" value="C:Arp2/3 protein complex"/>
    <property type="evidence" value="ECO:0007669"/>
    <property type="project" value="UniProtKB-UniRule"/>
</dbReference>
<dbReference type="PIRSF" id="PIRSF038093">
    <property type="entry name" value="ARP2/3_su1"/>
    <property type="match status" value="1"/>
</dbReference>
<sequence length="368" mass="41111">MSIQFNISKEPIYDHCFSQDRKTLAITKENIVEIYDVSLAGKPRLLTTLNHHDKTITAVDISIHGKIVTCSQDRNALVWEPLRDGSYKPTLVLLRINRAATCVRWSPNGLKFAVGSAARTIAICYFEEENDWWISKHIKKPLKSTILSVDWHENNVLIACGSTDGHARVFSSYIKSVDSKPSPSIWGERLPFQTLCGDFMFNGSWVHDVKFSKNGDFIACVTHDSCLNIVTPSGNPATPEIATSKQRVKTSFLPFKTLLFADDSKIVCAGHDCYSVVFEGNQQGWKQTYAIDDPNTKKQNVDESQQSALNLFRQLDLKGGNDKSKNSGTLATIHQNTINVLRSFQEDSQGVLRFSTCGNDGKVVIFDV</sequence>
<evidence type="ECO:0000313" key="8">
    <source>
        <dbReference type="EMBL" id="GME75447.1"/>
    </source>
</evidence>
<dbReference type="SMART" id="SM00320">
    <property type="entry name" value="WD40"/>
    <property type="match status" value="5"/>
</dbReference>
<name>A0A9W6WIT1_CANBO</name>
<gene>
    <name evidence="8" type="ORF">Cboi02_000479000</name>
</gene>
<dbReference type="EMBL" id="BSXN01002062">
    <property type="protein sequence ID" value="GME75447.1"/>
    <property type="molecule type" value="Genomic_DNA"/>
</dbReference>
<keyword evidence="2 7" id="KW-0963">Cytoplasm</keyword>
<comment type="function">
    <text evidence="7">Functions as component of the Arp2/3 complex which is involved in regulation of actin polymerization and together with an activating nucleation-promoting factor (NPF) mediates the formation of branched actin networks.</text>
</comment>
<organism evidence="8 9">
    <name type="scientific">Candida boidinii</name>
    <name type="common">Yeast</name>
    <dbReference type="NCBI Taxonomy" id="5477"/>
    <lineage>
        <taxon>Eukaryota</taxon>
        <taxon>Fungi</taxon>
        <taxon>Dikarya</taxon>
        <taxon>Ascomycota</taxon>
        <taxon>Saccharomycotina</taxon>
        <taxon>Pichiomycetes</taxon>
        <taxon>Pichiales</taxon>
        <taxon>Pichiaceae</taxon>
        <taxon>Ogataea</taxon>
        <taxon>Ogataea/Candida clade</taxon>
    </lineage>
</organism>
<keyword evidence="4" id="KW-0677">Repeat</keyword>
<evidence type="ECO:0000256" key="2">
    <source>
        <dbReference type="ARBA" id="ARBA00022490"/>
    </source>
</evidence>
<dbReference type="InterPro" id="IPR015943">
    <property type="entry name" value="WD40/YVTN_repeat-like_dom_sf"/>
</dbReference>
<dbReference type="Proteomes" id="UP001165120">
    <property type="component" value="Unassembled WGS sequence"/>
</dbReference>
<dbReference type="PANTHER" id="PTHR10709">
    <property type="entry name" value="ACTIN-RELATED PROTEIN 2/3 COMPLEX SUBUNIT 1"/>
    <property type="match status" value="1"/>
</dbReference>
<evidence type="ECO:0000256" key="7">
    <source>
        <dbReference type="PIRNR" id="PIRNR038093"/>
    </source>
</evidence>